<evidence type="ECO:0000313" key="2">
    <source>
        <dbReference type="EMBL" id="MED6131385.1"/>
    </source>
</evidence>
<feature type="compositionally biased region" description="Basic residues" evidence="1">
    <location>
        <begin position="1"/>
        <end position="11"/>
    </location>
</feature>
<name>A0ABU6S599_9FABA</name>
<reference evidence="2 3" key="1">
    <citation type="journal article" date="2023" name="Plants (Basel)">
        <title>Bridging the Gap: Combining Genomics and Transcriptomics Approaches to Understand Stylosanthes scabra, an Orphan Legume from the Brazilian Caatinga.</title>
        <authorList>
            <person name="Ferreira-Neto J.R.C."/>
            <person name="da Silva M.D."/>
            <person name="Binneck E."/>
            <person name="de Melo N.F."/>
            <person name="da Silva R.H."/>
            <person name="de Melo A.L.T.M."/>
            <person name="Pandolfi V."/>
            <person name="Bustamante F.O."/>
            <person name="Brasileiro-Vidal A.C."/>
            <person name="Benko-Iseppon A.M."/>
        </authorList>
    </citation>
    <scope>NUCLEOTIDE SEQUENCE [LARGE SCALE GENOMIC DNA]</scope>
    <source>
        <tissue evidence="2">Leaves</tissue>
    </source>
</reference>
<evidence type="ECO:0000256" key="1">
    <source>
        <dbReference type="SAM" id="MobiDB-lite"/>
    </source>
</evidence>
<organism evidence="2 3">
    <name type="scientific">Stylosanthes scabra</name>
    <dbReference type="NCBI Taxonomy" id="79078"/>
    <lineage>
        <taxon>Eukaryota</taxon>
        <taxon>Viridiplantae</taxon>
        <taxon>Streptophyta</taxon>
        <taxon>Embryophyta</taxon>
        <taxon>Tracheophyta</taxon>
        <taxon>Spermatophyta</taxon>
        <taxon>Magnoliopsida</taxon>
        <taxon>eudicotyledons</taxon>
        <taxon>Gunneridae</taxon>
        <taxon>Pentapetalae</taxon>
        <taxon>rosids</taxon>
        <taxon>fabids</taxon>
        <taxon>Fabales</taxon>
        <taxon>Fabaceae</taxon>
        <taxon>Papilionoideae</taxon>
        <taxon>50 kb inversion clade</taxon>
        <taxon>dalbergioids sensu lato</taxon>
        <taxon>Dalbergieae</taxon>
        <taxon>Pterocarpus clade</taxon>
        <taxon>Stylosanthes</taxon>
    </lineage>
</organism>
<evidence type="ECO:0000313" key="3">
    <source>
        <dbReference type="Proteomes" id="UP001341840"/>
    </source>
</evidence>
<gene>
    <name evidence="2" type="ORF">PIB30_008974</name>
</gene>
<keyword evidence="3" id="KW-1185">Reference proteome</keyword>
<feature type="region of interest" description="Disordered" evidence="1">
    <location>
        <begin position="1"/>
        <end position="32"/>
    </location>
</feature>
<comment type="caution">
    <text evidence="2">The sequence shown here is derived from an EMBL/GenBank/DDBJ whole genome shotgun (WGS) entry which is preliminary data.</text>
</comment>
<accession>A0ABU6S599</accession>
<dbReference type="Proteomes" id="UP001341840">
    <property type="component" value="Unassembled WGS sequence"/>
</dbReference>
<protein>
    <submittedName>
        <fullName evidence="2">Uncharacterized protein</fullName>
    </submittedName>
</protein>
<dbReference type="EMBL" id="JASCZI010060436">
    <property type="protein sequence ID" value="MED6131385.1"/>
    <property type="molecule type" value="Genomic_DNA"/>
</dbReference>
<sequence length="141" mass="15174">MAPRGRSRIPGRGRSGDQPAAAPEANPQDPEGLYRLNDEWHIAGALIFADKVFVRIVITPSPPSEVAIRMGAAIIAPGPPRDELDGPAASTFTVSISVSSSITSRDPYRRCNSNIAQTCASLSTQKILNLNWFGGKRFNSR</sequence>
<proteinExistence type="predicted"/>